<evidence type="ECO:0000313" key="4">
    <source>
        <dbReference type="Proteomes" id="UP000635606"/>
    </source>
</evidence>
<feature type="region of interest" description="Disordered" evidence="1">
    <location>
        <begin position="32"/>
        <end position="72"/>
    </location>
</feature>
<dbReference type="EMBL" id="BOPH01000001">
    <property type="protein sequence ID" value="GIJ65275.1"/>
    <property type="molecule type" value="Genomic_DNA"/>
</dbReference>
<comment type="caution">
    <text evidence="3">The sequence shown here is derived from an EMBL/GenBank/DDBJ whole genome shotgun (WGS) entry which is preliminary data.</text>
</comment>
<dbReference type="PROSITE" id="PS51257">
    <property type="entry name" value="PROKAR_LIPOPROTEIN"/>
    <property type="match status" value="1"/>
</dbReference>
<dbReference type="PANTHER" id="PTHR35333">
    <property type="entry name" value="BETA-LACTAMASE"/>
    <property type="match status" value="1"/>
</dbReference>
<evidence type="ECO:0000256" key="1">
    <source>
        <dbReference type="SAM" id="MobiDB-lite"/>
    </source>
</evidence>
<dbReference type="AlphaFoldDB" id="A0A8J4E7M8"/>
<keyword evidence="4" id="KW-1185">Reference proteome</keyword>
<evidence type="ECO:0008006" key="5">
    <source>
        <dbReference type="Google" id="ProtNLM"/>
    </source>
</evidence>
<dbReference type="GO" id="GO:0046677">
    <property type="term" value="P:response to antibiotic"/>
    <property type="evidence" value="ECO:0007669"/>
    <property type="project" value="InterPro"/>
</dbReference>
<dbReference type="Gene3D" id="3.40.710.10">
    <property type="entry name" value="DD-peptidase/beta-lactamase superfamily"/>
    <property type="match status" value="1"/>
</dbReference>
<gene>
    <name evidence="3" type="ORF">Voc01_001920</name>
</gene>
<dbReference type="SUPFAM" id="SSF56601">
    <property type="entry name" value="beta-lactamase/transpeptidase-like"/>
    <property type="match status" value="1"/>
</dbReference>
<dbReference type="GO" id="GO:0030655">
    <property type="term" value="P:beta-lactam antibiotic catabolic process"/>
    <property type="evidence" value="ECO:0007669"/>
    <property type="project" value="InterPro"/>
</dbReference>
<proteinExistence type="predicted"/>
<dbReference type="Proteomes" id="UP000635606">
    <property type="component" value="Unassembled WGS sequence"/>
</dbReference>
<dbReference type="RefSeq" id="WP_203925262.1">
    <property type="nucleotide sequence ID" value="NZ_BOPH01000001.1"/>
</dbReference>
<keyword evidence="2" id="KW-0732">Signal</keyword>
<evidence type="ECO:0000313" key="3">
    <source>
        <dbReference type="EMBL" id="GIJ65275.1"/>
    </source>
</evidence>
<protein>
    <recommendedName>
        <fullName evidence="5">Beta-lactamase class A</fullName>
    </recommendedName>
</protein>
<dbReference type="InterPro" id="IPR000871">
    <property type="entry name" value="Beta-lactam_class-A"/>
</dbReference>
<dbReference type="GO" id="GO:0008800">
    <property type="term" value="F:beta-lactamase activity"/>
    <property type="evidence" value="ECO:0007669"/>
    <property type="project" value="InterPro"/>
</dbReference>
<dbReference type="InterPro" id="IPR012338">
    <property type="entry name" value="Beta-lactam/transpept-like"/>
</dbReference>
<sequence>MERWVAGFAAVLLLAVGVAGCGDDEPRTTVGVPAGAAPVSGPAGSAPAGPASGSATATGGSAASGGPRRSDGLDRLIAAAPGTIGLVVRDTVTGSAWQAGDPAHAAWTASTIKVAIATSLLESDVTLTGGDRDNLRKMLVNSDNDATDALWEKYDGVDLIPTFRQRYGMTTLKVVDGYRPYWRHLQCSASDLAAVMTYALAKLPAADRTQLVGWLKAAAGVQQWGVQAAGSDAGHKPGWAFKPEGNPDHWVVHSVGFAGPGERYVVAVTYDQPKGRSAKQGAQTISDVVSLAFGRPQRAVTGP</sequence>
<reference evidence="3" key="1">
    <citation type="submission" date="2021-01" db="EMBL/GenBank/DDBJ databases">
        <title>Whole genome shotgun sequence of Virgisporangium ochraceum NBRC 16418.</title>
        <authorList>
            <person name="Komaki H."/>
            <person name="Tamura T."/>
        </authorList>
    </citation>
    <scope>NUCLEOTIDE SEQUENCE</scope>
    <source>
        <strain evidence="3">NBRC 16418</strain>
    </source>
</reference>
<accession>A0A8J4E7M8</accession>
<organism evidence="3 4">
    <name type="scientific">Virgisporangium ochraceum</name>
    <dbReference type="NCBI Taxonomy" id="65505"/>
    <lineage>
        <taxon>Bacteria</taxon>
        <taxon>Bacillati</taxon>
        <taxon>Actinomycetota</taxon>
        <taxon>Actinomycetes</taxon>
        <taxon>Micromonosporales</taxon>
        <taxon>Micromonosporaceae</taxon>
        <taxon>Virgisporangium</taxon>
    </lineage>
</organism>
<dbReference type="PANTHER" id="PTHR35333:SF3">
    <property type="entry name" value="BETA-LACTAMASE-TYPE TRANSPEPTIDASE FOLD CONTAINING PROTEIN"/>
    <property type="match status" value="1"/>
</dbReference>
<feature type="chain" id="PRO_5039343314" description="Beta-lactamase class A" evidence="2">
    <location>
        <begin position="22"/>
        <end position="303"/>
    </location>
</feature>
<feature type="signal peptide" evidence="2">
    <location>
        <begin position="1"/>
        <end position="21"/>
    </location>
</feature>
<feature type="compositionally biased region" description="Low complexity" evidence="1">
    <location>
        <begin position="32"/>
        <end position="67"/>
    </location>
</feature>
<evidence type="ECO:0000256" key="2">
    <source>
        <dbReference type="SAM" id="SignalP"/>
    </source>
</evidence>
<name>A0A8J4E7M8_9ACTN</name>